<feature type="transmembrane region" description="Helical" evidence="7">
    <location>
        <begin position="202"/>
        <end position="225"/>
    </location>
</feature>
<evidence type="ECO:0000256" key="1">
    <source>
        <dbReference type="ARBA" id="ARBA00004651"/>
    </source>
</evidence>
<dbReference type="InterPro" id="IPR036259">
    <property type="entry name" value="MFS_trans_sf"/>
</dbReference>
<feature type="transmembrane region" description="Helical" evidence="7">
    <location>
        <begin position="333"/>
        <end position="350"/>
    </location>
</feature>
<keyword evidence="4 7" id="KW-0812">Transmembrane</keyword>
<gene>
    <name evidence="9" type="ORF">LZC95_16735</name>
</gene>
<evidence type="ECO:0000256" key="7">
    <source>
        <dbReference type="SAM" id="Phobius"/>
    </source>
</evidence>
<keyword evidence="3" id="KW-1003">Cell membrane</keyword>
<dbReference type="InterPro" id="IPR020846">
    <property type="entry name" value="MFS_dom"/>
</dbReference>
<feature type="domain" description="Major facilitator superfamily (MFS) profile" evidence="8">
    <location>
        <begin position="16"/>
        <end position="505"/>
    </location>
</feature>
<dbReference type="CDD" id="cd17321">
    <property type="entry name" value="MFS_MMR_MDR_like"/>
    <property type="match status" value="1"/>
</dbReference>
<feature type="transmembrane region" description="Helical" evidence="7">
    <location>
        <begin position="82"/>
        <end position="101"/>
    </location>
</feature>
<feature type="transmembrane region" description="Helical" evidence="7">
    <location>
        <begin position="14"/>
        <end position="37"/>
    </location>
</feature>
<keyword evidence="2" id="KW-0813">Transport</keyword>
<reference evidence="9 10" key="1">
    <citation type="submission" date="2021-12" db="EMBL/GenBank/DDBJ databases">
        <title>Discovery of the Pendulisporaceae a myxobacterial family with distinct sporulation behavior and unique specialized metabolism.</title>
        <authorList>
            <person name="Garcia R."/>
            <person name="Popoff A."/>
            <person name="Bader C.D."/>
            <person name="Loehr J."/>
            <person name="Walesch S."/>
            <person name="Walt C."/>
            <person name="Boldt J."/>
            <person name="Bunk B."/>
            <person name="Haeckl F.J.F.P.J."/>
            <person name="Gunesch A.P."/>
            <person name="Birkelbach J."/>
            <person name="Nuebel U."/>
            <person name="Pietschmann T."/>
            <person name="Bach T."/>
            <person name="Mueller R."/>
        </authorList>
    </citation>
    <scope>NUCLEOTIDE SEQUENCE [LARGE SCALE GENOMIC DNA]</scope>
    <source>
        <strain evidence="9 10">MSr12523</strain>
    </source>
</reference>
<comment type="subcellular location">
    <subcellularLocation>
        <location evidence="1">Cell membrane</location>
        <topology evidence="1">Multi-pass membrane protein</topology>
    </subcellularLocation>
</comment>
<protein>
    <submittedName>
        <fullName evidence="9">MFS transporter</fullName>
    </submittedName>
</protein>
<evidence type="ECO:0000256" key="3">
    <source>
        <dbReference type="ARBA" id="ARBA00022475"/>
    </source>
</evidence>
<dbReference type="PANTHER" id="PTHR42718:SF47">
    <property type="entry name" value="METHYL VIOLOGEN RESISTANCE PROTEIN SMVA"/>
    <property type="match status" value="1"/>
</dbReference>
<dbReference type="Pfam" id="PF07690">
    <property type="entry name" value="MFS_1"/>
    <property type="match status" value="1"/>
</dbReference>
<feature type="transmembrane region" description="Helical" evidence="7">
    <location>
        <begin position="231"/>
        <end position="248"/>
    </location>
</feature>
<evidence type="ECO:0000256" key="4">
    <source>
        <dbReference type="ARBA" id="ARBA00022692"/>
    </source>
</evidence>
<feature type="transmembrane region" description="Helical" evidence="7">
    <location>
        <begin position="52"/>
        <end position="70"/>
    </location>
</feature>
<feature type="transmembrane region" description="Helical" evidence="7">
    <location>
        <begin position="305"/>
        <end position="326"/>
    </location>
</feature>
<feature type="transmembrane region" description="Helical" evidence="7">
    <location>
        <begin position="166"/>
        <end position="190"/>
    </location>
</feature>
<feature type="transmembrane region" description="Helical" evidence="7">
    <location>
        <begin position="356"/>
        <end position="384"/>
    </location>
</feature>
<sequence>MQTEMSEKAGRREWIGLAVIALPCLLYSMDLTVLNLALPRLSAELAPSSSELLWIVDIYGFLIAGMLVTMGNLGDRIGRRRLLLVGAACFGAASVLAAFSTSPATLIAARAVLGVAGATLAPSTLSLIRHMFQDANERTTAIGVWISSYSVGGAIGPLVGGVMLQHFWWGSVFLVGVPVMLLLLAVGPILLPEYRDPTARPLDLWSAVLSLMAVLPIIYGVKIFAQDGASGLPIACIAGGLVMAIAFARRQRNLKDPLIDFQLFRAPAFVASLATFMLGCSVAFGSYVFLGQYLQLVLGLSPLSAGIWTLPWSGGFVVGSLAAPVLARKTRPAFLMGGGLVLAAIGYAILTQIGTLGLAGMVLGTVTFSLGLAPVFTLGTDLVVGAAPPERAGAAAALSETSAELGGALGIAVFGSIGTAIYRGIMAHAPLDGVSDEARRAAQDTLGGATAEAARLSAHSSEAASNLLDTAREAFGQAFQSTLALCAVIAAATAVMTMFMLRRFPSHASREREDDACPETTTA</sequence>
<dbReference type="InterPro" id="IPR011701">
    <property type="entry name" value="MFS"/>
</dbReference>
<keyword evidence="5 7" id="KW-1133">Transmembrane helix</keyword>
<evidence type="ECO:0000313" key="9">
    <source>
        <dbReference type="EMBL" id="WXA98472.1"/>
    </source>
</evidence>
<feature type="transmembrane region" description="Helical" evidence="7">
    <location>
        <begin position="269"/>
        <end position="290"/>
    </location>
</feature>
<dbReference type="RefSeq" id="WP_394849083.1">
    <property type="nucleotide sequence ID" value="NZ_CP089982.1"/>
</dbReference>
<feature type="transmembrane region" description="Helical" evidence="7">
    <location>
        <begin position="107"/>
        <end position="128"/>
    </location>
</feature>
<evidence type="ECO:0000313" key="10">
    <source>
        <dbReference type="Proteomes" id="UP001379533"/>
    </source>
</evidence>
<evidence type="ECO:0000256" key="2">
    <source>
        <dbReference type="ARBA" id="ARBA00022448"/>
    </source>
</evidence>
<dbReference type="Gene3D" id="1.20.1250.20">
    <property type="entry name" value="MFS general substrate transporter like domains"/>
    <property type="match status" value="1"/>
</dbReference>
<feature type="transmembrane region" description="Helical" evidence="7">
    <location>
        <begin position="140"/>
        <end position="160"/>
    </location>
</feature>
<dbReference type="Gene3D" id="1.20.1720.10">
    <property type="entry name" value="Multidrug resistance protein D"/>
    <property type="match status" value="1"/>
</dbReference>
<dbReference type="EMBL" id="CP089982">
    <property type="protein sequence ID" value="WXA98472.1"/>
    <property type="molecule type" value="Genomic_DNA"/>
</dbReference>
<accession>A0ABZ2KIF8</accession>
<feature type="transmembrane region" description="Helical" evidence="7">
    <location>
        <begin position="405"/>
        <end position="425"/>
    </location>
</feature>
<dbReference type="PROSITE" id="PS50850">
    <property type="entry name" value="MFS"/>
    <property type="match status" value="1"/>
</dbReference>
<name>A0ABZ2KIF8_9BACT</name>
<dbReference type="Proteomes" id="UP001379533">
    <property type="component" value="Chromosome"/>
</dbReference>
<evidence type="ECO:0000256" key="6">
    <source>
        <dbReference type="ARBA" id="ARBA00023136"/>
    </source>
</evidence>
<proteinExistence type="predicted"/>
<dbReference type="PANTHER" id="PTHR42718">
    <property type="entry name" value="MAJOR FACILITATOR SUPERFAMILY MULTIDRUG TRANSPORTER MFSC"/>
    <property type="match status" value="1"/>
</dbReference>
<keyword evidence="6 7" id="KW-0472">Membrane</keyword>
<keyword evidence="10" id="KW-1185">Reference proteome</keyword>
<dbReference type="SUPFAM" id="SSF103473">
    <property type="entry name" value="MFS general substrate transporter"/>
    <property type="match status" value="1"/>
</dbReference>
<organism evidence="9 10">
    <name type="scientific">Pendulispora brunnea</name>
    <dbReference type="NCBI Taxonomy" id="2905690"/>
    <lineage>
        <taxon>Bacteria</taxon>
        <taxon>Pseudomonadati</taxon>
        <taxon>Myxococcota</taxon>
        <taxon>Myxococcia</taxon>
        <taxon>Myxococcales</taxon>
        <taxon>Sorangiineae</taxon>
        <taxon>Pendulisporaceae</taxon>
        <taxon>Pendulispora</taxon>
    </lineage>
</organism>
<evidence type="ECO:0000259" key="8">
    <source>
        <dbReference type="PROSITE" id="PS50850"/>
    </source>
</evidence>
<feature type="transmembrane region" description="Helical" evidence="7">
    <location>
        <begin position="478"/>
        <end position="501"/>
    </location>
</feature>
<evidence type="ECO:0000256" key="5">
    <source>
        <dbReference type="ARBA" id="ARBA00022989"/>
    </source>
</evidence>